<proteinExistence type="predicted"/>
<dbReference type="NCBIfam" id="TIGR02893">
    <property type="entry name" value="spore_yabQ"/>
    <property type="match status" value="1"/>
</dbReference>
<comment type="caution">
    <text evidence="2">The sequence shown here is derived from an EMBL/GenBank/DDBJ whole genome shotgun (WGS) entry which is preliminary data.</text>
</comment>
<evidence type="ECO:0000313" key="2">
    <source>
        <dbReference type="EMBL" id="MFD2611537.1"/>
    </source>
</evidence>
<organism evidence="2 3">
    <name type="scientific">Paenibacillus gansuensis</name>
    <dbReference type="NCBI Taxonomy" id="306542"/>
    <lineage>
        <taxon>Bacteria</taxon>
        <taxon>Bacillati</taxon>
        <taxon>Bacillota</taxon>
        <taxon>Bacilli</taxon>
        <taxon>Bacillales</taxon>
        <taxon>Paenibacillaceae</taxon>
        <taxon>Paenibacillus</taxon>
    </lineage>
</organism>
<evidence type="ECO:0000256" key="1">
    <source>
        <dbReference type="SAM" id="Phobius"/>
    </source>
</evidence>
<keyword evidence="1" id="KW-0812">Transmembrane</keyword>
<keyword evidence="1" id="KW-1133">Transmembrane helix</keyword>
<dbReference type="Proteomes" id="UP001597541">
    <property type="component" value="Unassembled WGS sequence"/>
</dbReference>
<dbReference type="RefSeq" id="WP_377600305.1">
    <property type="nucleotide sequence ID" value="NZ_JBHUME010000003.1"/>
</dbReference>
<feature type="transmembrane region" description="Helical" evidence="1">
    <location>
        <begin position="123"/>
        <end position="146"/>
    </location>
</feature>
<keyword evidence="3" id="KW-1185">Reference proteome</keyword>
<dbReference type="Pfam" id="PF09578">
    <property type="entry name" value="Spore_YabQ"/>
    <property type="match status" value="1"/>
</dbReference>
<accession>A0ABW5P8E4</accession>
<sequence length="189" mass="22525">MSLHTQFYTFAMMALSGVLLGVVYDAYRVVCRELRLPRWVLSLMDLVYWVFSCIFVFRVLYASNQGEIRLFVFLGLVLGVLFYFWLIGSITVRIVLWLIQVVRALLRFGAKCFRILILMPLRALYKLIVILLGFLAAITIFVYKIVLQLIGPVFRLIWRILQPLHKYWVLPSWFHKFRIWLQGKWKRPF</sequence>
<reference evidence="3" key="1">
    <citation type="journal article" date="2019" name="Int. J. Syst. Evol. Microbiol.">
        <title>The Global Catalogue of Microorganisms (GCM) 10K type strain sequencing project: providing services to taxonomists for standard genome sequencing and annotation.</title>
        <authorList>
            <consortium name="The Broad Institute Genomics Platform"/>
            <consortium name="The Broad Institute Genome Sequencing Center for Infectious Disease"/>
            <person name="Wu L."/>
            <person name="Ma J."/>
        </authorList>
    </citation>
    <scope>NUCLEOTIDE SEQUENCE [LARGE SCALE GENOMIC DNA]</scope>
    <source>
        <strain evidence="3">KCTC 3950</strain>
    </source>
</reference>
<evidence type="ECO:0000313" key="3">
    <source>
        <dbReference type="Proteomes" id="UP001597541"/>
    </source>
</evidence>
<feature type="transmembrane region" description="Helical" evidence="1">
    <location>
        <begin position="6"/>
        <end position="27"/>
    </location>
</feature>
<protein>
    <submittedName>
        <fullName evidence="2">Spore cortex biosynthesis protein YabQ</fullName>
    </submittedName>
</protein>
<dbReference type="InterPro" id="IPR019074">
    <property type="entry name" value="YabQ"/>
</dbReference>
<keyword evidence="1" id="KW-0472">Membrane</keyword>
<feature type="transmembrane region" description="Helical" evidence="1">
    <location>
        <begin position="39"/>
        <end position="62"/>
    </location>
</feature>
<dbReference type="EMBL" id="JBHUME010000003">
    <property type="protein sequence ID" value="MFD2611537.1"/>
    <property type="molecule type" value="Genomic_DNA"/>
</dbReference>
<feature type="transmembrane region" description="Helical" evidence="1">
    <location>
        <begin position="68"/>
        <end position="87"/>
    </location>
</feature>
<gene>
    <name evidence="2" type="primary">yabQ</name>
    <name evidence="2" type="ORF">ACFSUF_03770</name>
</gene>
<name>A0ABW5P8E4_9BACL</name>